<dbReference type="PANTHER" id="PTHR37038:SF14">
    <property type="entry name" value="TRANSCRIPTIONAL ACTIVATOR"/>
    <property type="match status" value="1"/>
</dbReference>
<dbReference type="RefSeq" id="WP_020281783.1">
    <property type="nucleotide sequence ID" value="NZ_AZED01000008.1"/>
</dbReference>
<accession>S4NTN5</accession>
<sequence length="274" mass="31496">MQTDLGSVIKDERKRQHLTQKQLATGICSQPMLSGIEKGTYTPNAKLLIALCNRLKISLNKISLAQNFAIGTSDNLNQRLASLCNAHDYQRLLAFLERQEVLDHIETDEQLQAYYYYHGVANFQINDSITDAEDDFKMSLTNARETGNSVLTRLGHVSLAVVEAKLGHRDATDKLVNESLEGIHNINYEEDLNIIFYLSGFLFFELQRWDDVIDIVLKGIDFATEHNSHYMLANLYHILARVADLKEEENLRNEAETRERTFAELFHEKPFDRF</sequence>
<dbReference type="EMBL" id="BASH01000006">
    <property type="protein sequence ID" value="GAD17343.1"/>
    <property type="molecule type" value="Genomic_DNA"/>
</dbReference>
<dbReference type="Proteomes" id="UP000016361">
    <property type="component" value="Unassembled WGS sequence"/>
</dbReference>
<dbReference type="SUPFAM" id="SSF47413">
    <property type="entry name" value="lambda repressor-like DNA-binding domains"/>
    <property type="match status" value="1"/>
</dbReference>
<dbReference type="GO" id="GO:0003677">
    <property type="term" value="F:DNA binding"/>
    <property type="evidence" value="ECO:0007669"/>
    <property type="project" value="InterPro"/>
</dbReference>
<evidence type="ECO:0000313" key="2">
    <source>
        <dbReference type="EMBL" id="GAD17343.1"/>
    </source>
</evidence>
<organism evidence="2 3">
    <name type="scientific">Lentilactobacillus otakiensis DSM 19908 = JCM 15040</name>
    <dbReference type="NCBI Taxonomy" id="1423780"/>
    <lineage>
        <taxon>Bacteria</taxon>
        <taxon>Bacillati</taxon>
        <taxon>Bacillota</taxon>
        <taxon>Bacilli</taxon>
        <taxon>Lactobacillales</taxon>
        <taxon>Lactobacillaceae</taxon>
        <taxon>Lentilactobacillus</taxon>
    </lineage>
</organism>
<dbReference type="eggNOG" id="COG1396">
    <property type="taxonomic scope" value="Bacteria"/>
</dbReference>
<gene>
    <name evidence="2" type="ORF">LOT_1881</name>
</gene>
<dbReference type="OrthoDB" id="1150409at2"/>
<dbReference type="SUPFAM" id="SSF48452">
    <property type="entry name" value="TPR-like"/>
    <property type="match status" value="1"/>
</dbReference>
<evidence type="ECO:0000259" key="1">
    <source>
        <dbReference type="PROSITE" id="PS50943"/>
    </source>
</evidence>
<dbReference type="PANTHER" id="PTHR37038">
    <property type="entry name" value="TRANSCRIPTIONAL REGULATOR-RELATED"/>
    <property type="match status" value="1"/>
</dbReference>
<keyword evidence="3" id="KW-1185">Reference proteome</keyword>
<name>S4NTN5_9LACO</name>
<dbReference type="CDD" id="cd00093">
    <property type="entry name" value="HTH_XRE"/>
    <property type="match status" value="1"/>
</dbReference>
<dbReference type="STRING" id="1423780.FD05_GL000157"/>
<dbReference type="InterPro" id="IPR010982">
    <property type="entry name" value="Lambda_DNA-bd_dom_sf"/>
</dbReference>
<protein>
    <submittedName>
        <fullName evidence="2">XRE family transcriptional regulator</fullName>
    </submittedName>
</protein>
<dbReference type="AlphaFoldDB" id="S4NTN5"/>
<dbReference type="SMART" id="SM00530">
    <property type="entry name" value="HTH_XRE"/>
    <property type="match status" value="1"/>
</dbReference>
<comment type="caution">
    <text evidence="2">The sequence shown here is derived from an EMBL/GenBank/DDBJ whole genome shotgun (WGS) entry which is preliminary data.</text>
</comment>
<dbReference type="PROSITE" id="PS50943">
    <property type="entry name" value="HTH_CROC1"/>
    <property type="match status" value="1"/>
</dbReference>
<dbReference type="InterPro" id="IPR053163">
    <property type="entry name" value="HTH-type_regulator_Rgg"/>
</dbReference>
<dbReference type="PATRIC" id="fig|1423780.4.peg.156"/>
<dbReference type="InterPro" id="IPR001387">
    <property type="entry name" value="Cro/C1-type_HTH"/>
</dbReference>
<dbReference type="Pfam" id="PF01381">
    <property type="entry name" value="HTH_3"/>
    <property type="match status" value="1"/>
</dbReference>
<reference evidence="3" key="1">
    <citation type="journal article" date="2013" name="Genome Announc.">
        <title>Draft Genome Sequence of D-Branched-Chain Amino Acid Producer Lactobacillus otakiensis JCM 15040T, Isolated from a Traditional Japanese Pickle.</title>
        <authorList>
            <person name="Doi K."/>
            <person name="Mori K."/>
            <person name="Mutaguchi Y."/>
            <person name="Tashiro K."/>
            <person name="Fujino Y."/>
            <person name="Ohmori T."/>
            <person name="Kuhara S."/>
            <person name="Ohshima T."/>
        </authorList>
    </citation>
    <scope>NUCLEOTIDE SEQUENCE [LARGE SCALE GENOMIC DNA]</scope>
    <source>
        <strain evidence="3">JCM 15040</strain>
    </source>
</reference>
<evidence type="ECO:0000313" key="3">
    <source>
        <dbReference type="Proteomes" id="UP000016361"/>
    </source>
</evidence>
<dbReference type="Gene3D" id="1.25.40.10">
    <property type="entry name" value="Tetratricopeptide repeat domain"/>
    <property type="match status" value="1"/>
</dbReference>
<feature type="domain" description="HTH cro/C1-type" evidence="1">
    <location>
        <begin position="9"/>
        <end position="62"/>
    </location>
</feature>
<proteinExistence type="predicted"/>
<dbReference type="InterPro" id="IPR011990">
    <property type="entry name" value="TPR-like_helical_dom_sf"/>
</dbReference>
<dbReference type="GeneID" id="301047452"/>